<evidence type="ECO:0000256" key="9">
    <source>
        <dbReference type="ARBA" id="ARBA00022842"/>
    </source>
</evidence>
<feature type="compositionally biased region" description="Low complexity" evidence="15">
    <location>
        <begin position="238"/>
        <end position="251"/>
    </location>
</feature>
<evidence type="ECO:0000256" key="15">
    <source>
        <dbReference type="SAM" id="MobiDB-lite"/>
    </source>
</evidence>
<comment type="function">
    <text evidence="14">Interacts with EME1 to form a DNA structure-specific endonuclease with substrate preference for branched DNA structures with a 5'-end at the branch nick. Typical substrates include 3'-flap structures, D-loops, replication forks and nicked Holliday junctions. May be required in mitosis for the processing of stalled or collapsed replication fork intermediates. May be required in meiosis for the repair of meiosis-specific double strand breaks subsequent to single-end invasion (SEI).</text>
</comment>
<dbReference type="SMART" id="SM00891">
    <property type="entry name" value="ERCC4"/>
    <property type="match status" value="1"/>
</dbReference>
<dbReference type="InterPro" id="IPR047417">
    <property type="entry name" value="WHD_MUS81"/>
</dbReference>
<evidence type="ECO:0000256" key="8">
    <source>
        <dbReference type="ARBA" id="ARBA00022801"/>
    </source>
</evidence>
<keyword evidence="4 14" id="KW-0540">Nuclease</keyword>
<keyword evidence="8 14" id="KW-0378">Hydrolase</keyword>
<dbReference type="FunFam" id="1.10.150.110:FF:000001">
    <property type="entry name" value="Putative Crossover junction endonuclease MUS81"/>
    <property type="match status" value="1"/>
</dbReference>
<dbReference type="GO" id="GO:0005634">
    <property type="term" value="C:nucleus"/>
    <property type="evidence" value="ECO:0007669"/>
    <property type="project" value="UniProtKB-SubCell"/>
</dbReference>
<proteinExistence type="inferred from homology"/>
<dbReference type="InterPro" id="IPR047416">
    <property type="entry name" value="XPF_nuclease_Mus81"/>
</dbReference>
<keyword evidence="12 14" id="KW-0539">Nucleus</keyword>
<feature type="compositionally biased region" description="Gly residues" evidence="15">
    <location>
        <begin position="218"/>
        <end position="230"/>
    </location>
</feature>
<dbReference type="InterPro" id="IPR006166">
    <property type="entry name" value="ERCC4_domain"/>
</dbReference>
<dbReference type="GO" id="GO:0000712">
    <property type="term" value="P:resolution of meiotic recombination intermediates"/>
    <property type="evidence" value="ECO:0007669"/>
    <property type="project" value="UniProtKB-ARBA"/>
</dbReference>
<evidence type="ECO:0000256" key="6">
    <source>
        <dbReference type="ARBA" id="ARBA00022759"/>
    </source>
</evidence>
<dbReference type="InterPro" id="IPR033309">
    <property type="entry name" value="Mus81"/>
</dbReference>
<comment type="similarity">
    <text evidence="3 14">Belongs to the XPF family.</text>
</comment>
<feature type="region of interest" description="Disordered" evidence="15">
    <location>
        <begin position="218"/>
        <end position="403"/>
    </location>
</feature>
<evidence type="ECO:0000313" key="18">
    <source>
        <dbReference type="Proteomes" id="UP000276215"/>
    </source>
</evidence>
<dbReference type="SUPFAM" id="SSF52980">
    <property type="entry name" value="Restriction endonuclease-like"/>
    <property type="match status" value="1"/>
</dbReference>
<dbReference type="Gene3D" id="1.10.150.670">
    <property type="entry name" value="Crossover junction endonuclease EME1, DNA-binding domain"/>
    <property type="match status" value="1"/>
</dbReference>
<feature type="compositionally biased region" description="Polar residues" evidence="15">
    <location>
        <begin position="375"/>
        <end position="389"/>
    </location>
</feature>
<keyword evidence="11 14" id="KW-0234">DNA repair</keyword>
<feature type="region of interest" description="Disordered" evidence="15">
    <location>
        <begin position="415"/>
        <end position="443"/>
    </location>
</feature>
<dbReference type="GO" id="GO:0048476">
    <property type="term" value="C:Holliday junction resolvase complex"/>
    <property type="evidence" value="ECO:0007669"/>
    <property type="project" value="UniProtKB-UniRule"/>
</dbReference>
<feature type="domain" description="ERCC4" evidence="16">
    <location>
        <begin position="457"/>
        <end position="553"/>
    </location>
</feature>
<dbReference type="GO" id="GO:0003677">
    <property type="term" value="F:DNA binding"/>
    <property type="evidence" value="ECO:0007669"/>
    <property type="project" value="UniProtKB-UniRule"/>
</dbReference>
<dbReference type="Pfam" id="PF21292">
    <property type="entry name" value="EME1-MUS81_C"/>
    <property type="match status" value="1"/>
</dbReference>
<dbReference type="AlphaFoldDB" id="A0A3N4K295"/>
<dbReference type="GO" id="GO:0046872">
    <property type="term" value="F:metal ion binding"/>
    <property type="evidence" value="ECO:0007669"/>
    <property type="project" value="UniProtKB-UniRule"/>
</dbReference>
<accession>A0A3N4K295</accession>
<dbReference type="InterPro" id="IPR027421">
    <property type="entry name" value="DNA_pol_lamdba_lyase_dom_sf"/>
</dbReference>
<evidence type="ECO:0000256" key="12">
    <source>
        <dbReference type="ARBA" id="ARBA00023242"/>
    </source>
</evidence>
<evidence type="ECO:0000256" key="14">
    <source>
        <dbReference type="RuleBase" id="RU369042"/>
    </source>
</evidence>
<evidence type="ECO:0000259" key="16">
    <source>
        <dbReference type="SMART" id="SM00891"/>
    </source>
</evidence>
<dbReference type="InterPro" id="IPR036388">
    <property type="entry name" value="WH-like_DNA-bd_sf"/>
</dbReference>
<dbReference type="GO" id="GO:0048257">
    <property type="term" value="F:3'-flap endonuclease activity"/>
    <property type="evidence" value="ECO:0007669"/>
    <property type="project" value="TreeGrafter"/>
</dbReference>
<feature type="compositionally biased region" description="Polar residues" evidence="15">
    <location>
        <begin position="415"/>
        <end position="426"/>
    </location>
</feature>
<evidence type="ECO:0000313" key="17">
    <source>
        <dbReference type="EMBL" id="RPB03648.1"/>
    </source>
</evidence>
<dbReference type="PANTHER" id="PTHR13451:SF0">
    <property type="entry name" value="CROSSOVER JUNCTION ENDONUCLEASE MUS81"/>
    <property type="match status" value="1"/>
</dbReference>
<dbReference type="InterPro" id="IPR042530">
    <property type="entry name" value="EME1/EME2_C"/>
</dbReference>
<evidence type="ECO:0000256" key="3">
    <source>
        <dbReference type="ARBA" id="ARBA00010015"/>
    </source>
</evidence>
<comment type="subunit">
    <text evidence="14">Interacts with EME1.</text>
</comment>
<dbReference type="GO" id="GO:0031297">
    <property type="term" value="P:replication fork processing"/>
    <property type="evidence" value="ECO:0007669"/>
    <property type="project" value="UniProtKB-ARBA"/>
</dbReference>
<dbReference type="GO" id="GO:0006308">
    <property type="term" value="P:DNA catabolic process"/>
    <property type="evidence" value="ECO:0007669"/>
    <property type="project" value="UniProtKB-UniRule"/>
</dbReference>
<dbReference type="GO" id="GO:0031573">
    <property type="term" value="P:mitotic intra-S DNA damage checkpoint signaling"/>
    <property type="evidence" value="ECO:0007669"/>
    <property type="project" value="TreeGrafter"/>
</dbReference>
<protein>
    <recommendedName>
        <fullName evidence="14">Crossover junction endonuclease MUS81</fullName>
        <ecNumber evidence="14">3.1.22.-</ecNumber>
    </recommendedName>
</protein>
<evidence type="ECO:0000256" key="13">
    <source>
        <dbReference type="ARBA" id="ARBA00023254"/>
    </source>
</evidence>
<dbReference type="CDD" id="cd20074">
    <property type="entry name" value="XPF_nuclease_Mus81"/>
    <property type="match status" value="1"/>
</dbReference>
<comment type="cofactor">
    <cofactor evidence="1 14">
        <name>Mg(2+)</name>
        <dbReference type="ChEBI" id="CHEBI:18420"/>
    </cofactor>
</comment>
<dbReference type="Pfam" id="PF02732">
    <property type="entry name" value="ERCC4"/>
    <property type="match status" value="1"/>
</dbReference>
<keyword evidence="5 14" id="KW-0479">Metal-binding</keyword>
<dbReference type="PANTHER" id="PTHR13451">
    <property type="entry name" value="CLASS II CROSSOVER JUNCTION ENDONUCLEASE MUS81"/>
    <property type="match status" value="1"/>
</dbReference>
<evidence type="ECO:0000256" key="2">
    <source>
        <dbReference type="ARBA" id="ARBA00004123"/>
    </source>
</evidence>
<dbReference type="Pfam" id="PF21136">
    <property type="entry name" value="WHD_MUS81"/>
    <property type="match status" value="1"/>
</dbReference>
<dbReference type="FunFam" id="3.40.50.10130:FF:000003">
    <property type="entry name" value="Crossover junction endonuclease MUS81"/>
    <property type="match status" value="1"/>
</dbReference>
<dbReference type="InterPro" id="IPR010996">
    <property type="entry name" value="HHH_MUS81"/>
</dbReference>
<dbReference type="EMBL" id="ML120361">
    <property type="protein sequence ID" value="RPB03648.1"/>
    <property type="molecule type" value="Genomic_DNA"/>
</dbReference>
<evidence type="ECO:0000256" key="1">
    <source>
        <dbReference type="ARBA" id="ARBA00001946"/>
    </source>
</evidence>
<keyword evidence="13" id="KW-0469">Meiosis</keyword>
<gene>
    <name evidence="17" type="ORF">L873DRAFT_1668987</name>
</gene>
<name>A0A3N4K295_9PEZI</name>
<evidence type="ECO:0000256" key="11">
    <source>
        <dbReference type="ARBA" id="ARBA00023204"/>
    </source>
</evidence>
<dbReference type="GO" id="GO:0008821">
    <property type="term" value="F:crossover junction DNA endonuclease activity"/>
    <property type="evidence" value="ECO:0007669"/>
    <property type="project" value="UniProtKB-UniRule"/>
</dbReference>
<evidence type="ECO:0000256" key="7">
    <source>
        <dbReference type="ARBA" id="ARBA00022763"/>
    </source>
</evidence>
<comment type="subcellular location">
    <subcellularLocation>
        <location evidence="2 14">Nucleus</location>
    </subcellularLocation>
</comment>
<organism evidence="17 18">
    <name type="scientific">Choiromyces venosus 120613-1</name>
    <dbReference type="NCBI Taxonomy" id="1336337"/>
    <lineage>
        <taxon>Eukaryota</taxon>
        <taxon>Fungi</taxon>
        <taxon>Dikarya</taxon>
        <taxon>Ascomycota</taxon>
        <taxon>Pezizomycotina</taxon>
        <taxon>Pezizomycetes</taxon>
        <taxon>Pezizales</taxon>
        <taxon>Tuberaceae</taxon>
        <taxon>Choiromyces</taxon>
    </lineage>
</organism>
<sequence>MADDECPNPLLLGFLKDWYDTARQQNSKGLATYRNAYEAMRICPIPLQHPSEAIQLKGLGPVLCERLTQAMKAYCEVNGLPMPKAKRRRARNGLDEEDNAVGEGAGAAPPPKKKRPARAYIPKKRTGSYALLYALYKGDGDMLTKTELTDRARPYCDASFDAPSEVGKFYTAWASMKTLISNNYVYFSGNPKRYMLTEAGEEVGRGIVAAEEGLGEGVGDGDGGVGGVTHVGGPAARADATASSSLANSSSKRTPAQTVRDAWGGDASGDSIDVAPPRRRRRAAQGNEDARPTLRKISEEPEATPRFSDDDFGVNDYTDRLGRNPTRPSQNTGPANDGRRFPAVPPGSRTPSIGPLPRTSHEIDLTLSPERPSGSVLTQRSKSSANIPTVSHRDNYKVGNTTSRASSVASVDCSVHTSSRPQSRAGSVTAPRTAPGSKPTFPDFTPEIVKAGSFTVHLLLDNREVRSRNDRDYIQDNLKACGVNPITRPLQVGDAMWIACEKGGREIVLDHIVERKRLDDLVASIKDGRFHEQKFRLAKSGLKHVTYIIEDFTLKEADRTMQDAMDTAISSTQVVNGFFVKRTGKLDDTIRYLVRMTKKLAKEYETKDLNLIPDGFLDSSTYQDFRKHLNKKFPEKQFNINYSIFSTLVSKSASLTLRDVYLKMLMCVRGISLEKALQIQKIYPTPIELVEAYERCANEDEMKLMIMKQFANALGRKKVGPAISAKVAEVWTGVGAQEDPDEEAEDTE</sequence>
<dbReference type="FunFam" id="1.10.10.10:FF:000307">
    <property type="entry name" value="Crossover junction endonuclease MUS81"/>
    <property type="match status" value="1"/>
</dbReference>
<feature type="compositionally biased region" description="Basic and acidic residues" evidence="15">
    <location>
        <begin position="288"/>
        <end position="299"/>
    </location>
</feature>
<dbReference type="STRING" id="1336337.A0A3N4K295"/>
<dbReference type="InterPro" id="IPR011335">
    <property type="entry name" value="Restrct_endonuc-II-like"/>
</dbReference>
<feature type="region of interest" description="Disordered" evidence="15">
    <location>
        <begin position="85"/>
        <end position="117"/>
    </location>
</feature>
<dbReference type="Pfam" id="PF14716">
    <property type="entry name" value="HHH_8"/>
    <property type="match status" value="1"/>
</dbReference>
<keyword evidence="9 14" id="KW-0460">Magnesium</keyword>
<keyword evidence="10 14" id="KW-0233">DNA recombination</keyword>
<dbReference type="Gene3D" id="3.40.50.10130">
    <property type="match status" value="1"/>
</dbReference>
<evidence type="ECO:0000256" key="5">
    <source>
        <dbReference type="ARBA" id="ARBA00022723"/>
    </source>
</evidence>
<dbReference type="Gene3D" id="1.10.150.110">
    <property type="entry name" value="DNA polymerase beta, N-terminal domain-like"/>
    <property type="match status" value="1"/>
</dbReference>
<reference evidence="17 18" key="1">
    <citation type="journal article" date="2018" name="Nat. Ecol. Evol.">
        <title>Pezizomycetes genomes reveal the molecular basis of ectomycorrhizal truffle lifestyle.</title>
        <authorList>
            <person name="Murat C."/>
            <person name="Payen T."/>
            <person name="Noel B."/>
            <person name="Kuo A."/>
            <person name="Morin E."/>
            <person name="Chen J."/>
            <person name="Kohler A."/>
            <person name="Krizsan K."/>
            <person name="Balestrini R."/>
            <person name="Da Silva C."/>
            <person name="Montanini B."/>
            <person name="Hainaut M."/>
            <person name="Levati E."/>
            <person name="Barry K.W."/>
            <person name="Belfiori B."/>
            <person name="Cichocki N."/>
            <person name="Clum A."/>
            <person name="Dockter R.B."/>
            <person name="Fauchery L."/>
            <person name="Guy J."/>
            <person name="Iotti M."/>
            <person name="Le Tacon F."/>
            <person name="Lindquist E.A."/>
            <person name="Lipzen A."/>
            <person name="Malagnac F."/>
            <person name="Mello A."/>
            <person name="Molinier V."/>
            <person name="Miyauchi S."/>
            <person name="Poulain J."/>
            <person name="Riccioni C."/>
            <person name="Rubini A."/>
            <person name="Sitrit Y."/>
            <person name="Splivallo R."/>
            <person name="Traeger S."/>
            <person name="Wang M."/>
            <person name="Zifcakova L."/>
            <person name="Wipf D."/>
            <person name="Zambonelli A."/>
            <person name="Paolocci F."/>
            <person name="Nowrousian M."/>
            <person name="Ottonello S."/>
            <person name="Baldrian P."/>
            <person name="Spatafora J.W."/>
            <person name="Henrissat B."/>
            <person name="Nagy L.G."/>
            <person name="Aury J.M."/>
            <person name="Wincker P."/>
            <person name="Grigoriev I.V."/>
            <person name="Bonfante P."/>
            <person name="Martin F.M."/>
        </authorList>
    </citation>
    <scope>NUCLEOTIDE SEQUENCE [LARGE SCALE GENOMIC DNA]</scope>
    <source>
        <strain evidence="17 18">120613-1</strain>
    </source>
</reference>
<keyword evidence="7 14" id="KW-0227">DNA damage</keyword>
<dbReference type="Proteomes" id="UP000276215">
    <property type="component" value="Unassembled WGS sequence"/>
</dbReference>
<keyword evidence="18" id="KW-1185">Reference proteome</keyword>
<keyword evidence="6 14" id="KW-0255">Endonuclease</keyword>
<dbReference type="GO" id="GO:0000727">
    <property type="term" value="P:double-strand break repair via break-induced replication"/>
    <property type="evidence" value="ECO:0007669"/>
    <property type="project" value="UniProtKB-UniRule"/>
</dbReference>
<dbReference type="EC" id="3.1.22.-" evidence="14"/>
<dbReference type="CDD" id="cd21036">
    <property type="entry name" value="WH_MUS81"/>
    <property type="match status" value="1"/>
</dbReference>
<dbReference type="OrthoDB" id="5963188at2759"/>
<dbReference type="SUPFAM" id="SSF47802">
    <property type="entry name" value="DNA polymerase beta, N-terminal domain-like"/>
    <property type="match status" value="1"/>
</dbReference>
<evidence type="ECO:0000256" key="10">
    <source>
        <dbReference type="ARBA" id="ARBA00023172"/>
    </source>
</evidence>
<dbReference type="Gene3D" id="1.10.10.10">
    <property type="entry name" value="Winged helix-like DNA-binding domain superfamily/Winged helix DNA-binding domain"/>
    <property type="match status" value="1"/>
</dbReference>
<evidence type="ECO:0000256" key="4">
    <source>
        <dbReference type="ARBA" id="ARBA00022722"/>
    </source>
</evidence>